<organism evidence="1 2">
    <name type="scientific">Marinovum algicola</name>
    <dbReference type="NCBI Taxonomy" id="42444"/>
    <lineage>
        <taxon>Bacteria</taxon>
        <taxon>Pseudomonadati</taxon>
        <taxon>Pseudomonadota</taxon>
        <taxon>Alphaproteobacteria</taxon>
        <taxon>Rhodobacterales</taxon>
        <taxon>Roseobacteraceae</taxon>
        <taxon>Marinovum</taxon>
    </lineage>
</organism>
<proteinExistence type="predicted"/>
<dbReference type="Proteomes" id="UP000182932">
    <property type="component" value="Unassembled WGS sequence"/>
</dbReference>
<evidence type="ECO:0000313" key="1">
    <source>
        <dbReference type="EMBL" id="SEK01232.1"/>
    </source>
</evidence>
<dbReference type="EMBL" id="FNYY01000018">
    <property type="protein sequence ID" value="SEK01232.1"/>
    <property type="molecule type" value="Genomic_DNA"/>
</dbReference>
<name>A0A975WDJ2_9RHOB</name>
<evidence type="ECO:0000313" key="2">
    <source>
        <dbReference type="Proteomes" id="UP000182932"/>
    </source>
</evidence>
<sequence>MLCGSALAEPQIQSGYTTYGTPGLIEMPTAHAMPDGELAYTFSYSRNTKRNTLTFQMAPRLTGSFRYALLNDMDPSSGANLGTSGSFRFDRSFSLQYLISEESERWPAVSVGLNDFLGTGIYRSEHVVASKTLTPQLRVTGGIGWGRLAGVGAFDNPLGVVADRFKTREDRVSNQGGQLEASEIFRGDAAFFGGVEFQATEKLKFSAEFSSDRYELEDGATFDYENPFNFGVSYQVRKNINLKAHYLYGSEVGVQLTYAVNPKNPPNYSGLEKAPPPVVRRSAAALGWEETYRISAQNSTERRADQVLKQYGMGLHGLTITGATARIEIDNRSYLSQAQAVGRAARAMTGVLPAQVETFEVVPVKNGIAGAEVTLRRRDLETLEFELDGAWDSYARARIESATDPLNPVPGRYPYFDYDIGPYFATSFFDPDNPFRADAGIELSARFEPVQGVVLQGAVRKKLVGNLDESTRDSTSVLPHVRSDFNLYEKHGDPALKHLTGGYYFKPGEDLYGRVTAGYFETQYGGISTELLWKPVDSRLAAGVEVNYVRQRAFDQGFEFRDYEIATGHASLYYDFGNGYEAQIDAGRYLAGDWGATFALDRTFKNGWSVGAFATLTDVPFDEFGEGSFDKGIRIEIPIGWVNGQATRETYTNVIRPVTRDGGARVNINDRLYETVRDTHQPALADTWGRFWR</sequence>
<dbReference type="InterPro" id="IPR010344">
    <property type="entry name" value="YbjH"/>
</dbReference>
<protein>
    <submittedName>
        <fullName evidence="1">Exopolysaccharide biosynthesis protein YbjH</fullName>
    </submittedName>
</protein>
<keyword evidence="2" id="KW-1185">Reference proteome</keyword>
<dbReference type="RefSeq" id="WP_350060581.1">
    <property type="nucleotide sequence ID" value="NZ_JAVJRH010000027.1"/>
</dbReference>
<gene>
    <name evidence="1" type="ORF">SAMN04487940_11852</name>
</gene>
<dbReference type="AlphaFoldDB" id="A0A975WDJ2"/>
<accession>A0A975WDJ2</accession>
<dbReference type="Pfam" id="PF06082">
    <property type="entry name" value="YjbH"/>
    <property type="match status" value="1"/>
</dbReference>
<reference evidence="1 2" key="1">
    <citation type="submission" date="2016-10" db="EMBL/GenBank/DDBJ databases">
        <authorList>
            <person name="Varghese N."/>
            <person name="Submissions S."/>
        </authorList>
    </citation>
    <scope>NUCLEOTIDE SEQUENCE [LARGE SCALE GENOMIC DNA]</scope>
    <source>
        <strain evidence="1 2">FF3</strain>
    </source>
</reference>
<comment type="caution">
    <text evidence="1">The sequence shown here is derived from an EMBL/GenBank/DDBJ whole genome shotgun (WGS) entry which is preliminary data.</text>
</comment>